<dbReference type="InterPro" id="IPR039425">
    <property type="entry name" value="RNA_pol_sigma-70-like"/>
</dbReference>
<keyword evidence="2" id="KW-0731">Sigma factor</keyword>
<evidence type="ECO:0000256" key="2">
    <source>
        <dbReference type="ARBA" id="ARBA00023082"/>
    </source>
</evidence>
<dbReference type="SUPFAM" id="SSF88946">
    <property type="entry name" value="Sigma2 domain of RNA polymerase sigma factors"/>
    <property type="match status" value="1"/>
</dbReference>
<dbReference type="InterPro" id="IPR013325">
    <property type="entry name" value="RNA_pol_sigma_r2"/>
</dbReference>
<feature type="domain" description="RNA polymerase sigma-70 region 2" evidence="5">
    <location>
        <begin position="22"/>
        <end position="81"/>
    </location>
</feature>
<keyword evidence="1" id="KW-0805">Transcription regulation</keyword>
<evidence type="ECO:0000256" key="3">
    <source>
        <dbReference type="ARBA" id="ARBA00023125"/>
    </source>
</evidence>
<dbReference type="PANTHER" id="PTHR43133:SF8">
    <property type="entry name" value="RNA POLYMERASE SIGMA FACTOR HI_1459-RELATED"/>
    <property type="match status" value="1"/>
</dbReference>
<dbReference type="RefSeq" id="WP_377565204.1">
    <property type="nucleotide sequence ID" value="NZ_JBHTJZ010000022.1"/>
</dbReference>
<evidence type="ECO:0000256" key="4">
    <source>
        <dbReference type="ARBA" id="ARBA00023163"/>
    </source>
</evidence>
<dbReference type="PANTHER" id="PTHR43133">
    <property type="entry name" value="RNA POLYMERASE ECF-TYPE SIGMA FACTO"/>
    <property type="match status" value="1"/>
</dbReference>
<dbReference type="InterPro" id="IPR014284">
    <property type="entry name" value="RNA_pol_sigma-70_dom"/>
</dbReference>
<keyword evidence="3" id="KW-0238">DNA-binding</keyword>
<evidence type="ECO:0000259" key="5">
    <source>
        <dbReference type="Pfam" id="PF04542"/>
    </source>
</evidence>
<gene>
    <name evidence="6" type="ORF">ACFQ2I_14575</name>
</gene>
<evidence type="ECO:0000313" key="6">
    <source>
        <dbReference type="EMBL" id="MFD0960614.1"/>
    </source>
</evidence>
<dbReference type="Proteomes" id="UP001596989">
    <property type="component" value="Unassembled WGS sequence"/>
</dbReference>
<dbReference type="NCBIfam" id="TIGR02937">
    <property type="entry name" value="sigma70-ECF"/>
    <property type="match status" value="1"/>
</dbReference>
<accession>A0ABW3HST0</accession>
<name>A0ABW3HST0_9BACL</name>
<comment type="caution">
    <text evidence="6">The sequence shown here is derived from an EMBL/GenBank/DDBJ whole genome shotgun (WGS) entry which is preliminary data.</text>
</comment>
<reference evidence="7" key="1">
    <citation type="journal article" date="2019" name="Int. J. Syst. Evol. Microbiol.">
        <title>The Global Catalogue of Microorganisms (GCM) 10K type strain sequencing project: providing services to taxonomists for standard genome sequencing and annotation.</title>
        <authorList>
            <consortium name="The Broad Institute Genomics Platform"/>
            <consortium name="The Broad Institute Genome Sequencing Center for Infectious Disease"/>
            <person name="Wu L."/>
            <person name="Ma J."/>
        </authorList>
    </citation>
    <scope>NUCLEOTIDE SEQUENCE [LARGE SCALE GENOMIC DNA]</scope>
    <source>
        <strain evidence="7">CCUG 59129</strain>
    </source>
</reference>
<evidence type="ECO:0000313" key="7">
    <source>
        <dbReference type="Proteomes" id="UP001596989"/>
    </source>
</evidence>
<dbReference type="InterPro" id="IPR007627">
    <property type="entry name" value="RNA_pol_sigma70_r2"/>
</dbReference>
<dbReference type="Gene3D" id="1.10.1740.10">
    <property type="match status" value="1"/>
</dbReference>
<keyword evidence="4" id="KW-0804">Transcription</keyword>
<dbReference type="Pfam" id="PF04542">
    <property type="entry name" value="Sigma70_r2"/>
    <property type="match status" value="1"/>
</dbReference>
<evidence type="ECO:0000256" key="1">
    <source>
        <dbReference type="ARBA" id="ARBA00023015"/>
    </source>
</evidence>
<organism evidence="6 7">
    <name type="scientific">Paenibacillus chungangensis</name>
    <dbReference type="NCBI Taxonomy" id="696535"/>
    <lineage>
        <taxon>Bacteria</taxon>
        <taxon>Bacillati</taxon>
        <taxon>Bacillota</taxon>
        <taxon>Bacilli</taxon>
        <taxon>Bacillales</taxon>
        <taxon>Paenibacillaceae</taxon>
        <taxon>Paenibacillus</taxon>
    </lineage>
</organism>
<keyword evidence="7" id="KW-1185">Reference proteome</keyword>
<sequence>MDELRLIKKVRRNGDLAAADELVRYYYDEIHGFVKKQVSDAGTALDLTQDIFISMLRTIHHFDVKRSSGFRAWLYKIAINGMG</sequence>
<dbReference type="EMBL" id="JBHTJZ010000022">
    <property type="protein sequence ID" value="MFD0960614.1"/>
    <property type="molecule type" value="Genomic_DNA"/>
</dbReference>
<proteinExistence type="predicted"/>
<protein>
    <submittedName>
        <fullName evidence="6">RNA polymerase sigma factor</fullName>
    </submittedName>
</protein>